<feature type="compositionally biased region" description="Polar residues" evidence="1">
    <location>
        <begin position="89"/>
        <end position="99"/>
    </location>
</feature>
<proteinExistence type="predicted"/>
<gene>
    <name evidence="2" type="ORF">QFZ49_005796</name>
</gene>
<evidence type="ECO:0000256" key="1">
    <source>
        <dbReference type="SAM" id="MobiDB-lite"/>
    </source>
</evidence>
<evidence type="ECO:0000313" key="2">
    <source>
        <dbReference type="EMBL" id="MDQ0935824.1"/>
    </source>
</evidence>
<accession>A0ABU0RV07</accession>
<name>A0ABU0RV07_9ACTN</name>
<organism evidence="2 3">
    <name type="scientific">Streptomyces turgidiscabies</name>
    <dbReference type="NCBI Taxonomy" id="85558"/>
    <lineage>
        <taxon>Bacteria</taxon>
        <taxon>Bacillati</taxon>
        <taxon>Actinomycetota</taxon>
        <taxon>Actinomycetes</taxon>
        <taxon>Kitasatosporales</taxon>
        <taxon>Streptomycetaceae</taxon>
        <taxon>Streptomyces</taxon>
    </lineage>
</organism>
<feature type="region of interest" description="Disordered" evidence="1">
    <location>
        <begin position="1"/>
        <end position="33"/>
    </location>
</feature>
<dbReference type="EMBL" id="JAUSZS010000007">
    <property type="protein sequence ID" value="MDQ0935824.1"/>
    <property type="molecule type" value="Genomic_DNA"/>
</dbReference>
<keyword evidence="3" id="KW-1185">Reference proteome</keyword>
<feature type="region of interest" description="Disordered" evidence="1">
    <location>
        <begin position="46"/>
        <end position="135"/>
    </location>
</feature>
<reference evidence="2 3" key="1">
    <citation type="submission" date="2023-07" db="EMBL/GenBank/DDBJ databases">
        <title>Comparative genomics of wheat-associated soil bacteria to identify genetic determinants of phenazine resistance.</title>
        <authorList>
            <person name="Mouncey N."/>
        </authorList>
    </citation>
    <scope>NUCLEOTIDE SEQUENCE [LARGE SCALE GENOMIC DNA]</scope>
    <source>
        <strain evidence="2 3">W2I16</strain>
    </source>
</reference>
<evidence type="ECO:0000313" key="3">
    <source>
        <dbReference type="Proteomes" id="UP001223072"/>
    </source>
</evidence>
<comment type="caution">
    <text evidence="2">The sequence shown here is derived from an EMBL/GenBank/DDBJ whole genome shotgun (WGS) entry which is preliminary data.</text>
</comment>
<protein>
    <submittedName>
        <fullName evidence="2">Uncharacterized protein</fullName>
    </submittedName>
</protein>
<dbReference type="Proteomes" id="UP001223072">
    <property type="component" value="Unassembled WGS sequence"/>
</dbReference>
<sequence length="135" mass="13884">MFSQVRGSGGTRTVPGPSPGSRRTCRSGSPAVVEPTVVEVTVVEVTGTLGSGAGSPRDSTPRRLRSRRPSSQEAASTQTTPKPIAGSTGLKTSELSSFSAAMARTVGPPQGTMFITPAPRQTTPDSTRGFIPSLL</sequence>
<feature type="compositionally biased region" description="Polar residues" evidence="1">
    <location>
        <begin position="72"/>
        <end position="81"/>
    </location>
</feature>